<keyword evidence="4 5" id="KW-0472">Membrane</keyword>
<proteinExistence type="predicted"/>
<feature type="transmembrane region" description="Helical" evidence="5">
    <location>
        <begin position="323"/>
        <end position="350"/>
    </location>
</feature>
<dbReference type="EMBL" id="LGCM01000060">
    <property type="protein sequence ID" value="KPL77450.1"/>
    <property type="molecule type" value="Genomic_DNA"/>
</dbReference>
<accession>A0A0N8GN92</accession>
<dbReference type="InterPro" id="IPR051533">
    <property type="entry name" value="WaaL-like"/>
</dbReference>
<organism evidence="7 8">
    <name type="scientific">Levilinea saccharolytica</name>
    <dbReference type="NCBI Taxonomy" id="229921"/>
    <lineage>
        <taxon>Bacteria</taxon>
        <taxon>Bacillati</taxon>
        <taxon>Chloroflexota</taxon>
        <taxon>Anaerolineae</taxon>
        <taxon>Anaerolineales</taxon>
        <taxon>Anaerolineaceae</taxon>
        <taxon>Levilinea</taxon>
    </lineage>
</organism>
<comment type="subcellular location">
    <subcellularLocation>
        <location evidence="1">Membrane</location>
        <topology evidence="1">Multi-pass membrane protein</topology>
    </subcellularLocation>
</comment>
<feature type="transmembrane region" description="Helical" evidence="5">
    <location>
        <begin position="115"/>
        <end position="138"/>
    </location>
</feature>
<feature type="transmembrane region" description="Helical" evidence="5">
    <location>
        <begin position="85"/>
        <end position="103"/>
    </location>
</feature>
<keyword evidence="8" id="KW-1185">Reference proteome</keyword>
<gene>
    <name evidence="7" type="ORF">ADN01_16300</name>
</gene>
<evidence type="ECO:0000313" key="8">
    <source>
        <dbReference type="Proteomes" id="UP000050501"/>
    </source>
</evidence>
<evidence type="ECO:0000256" key="5">
    <source>
        <dbReference type="SAM" id="Phobius"/>
    </source>
</evidence>
<dbReference type="PANTHER" id="PTHR37422">
    <property type="entry name" value="TEICHURONIC ACID BIOSYNTHESIS PROTEIN TUAE"/>
    <property type="match status" value="1"/>
</dbReference>
<sequence>MRVLFALFSIYLVLPLVDVPVFGFSLSAVLFALIFLLSIRSKRYSFSKYQGWLLLAVWIAFGVLLSFFLNGFLSGGTDIEGASIAVHYLYWLFLFVVVLYLLSEGVVSIQKVVEILGMSVFILALLRVFELAFLGKIGAWTGTRFFPQNTYGFLFSMFVPTNYYLILEKRGREKWFAVIRLLVILLAVLVNGSRGSWIALGISLAAFLILAVISMRSVKPLGTFLLVLLVISVGYLSFRNLMPYNVVAAFDSRFGTFDTLDTDKSYGIRLLQTQKGLRLFSESPLVGVGPGRFRWEFVELDLPDYLSYGSQEHFNRLSAHNSYIGFLAEGGLIASIPFAMLVISLAVSGGIGCIRLLRAGEYWALGVYLCFISMSVHMWSISSLTNTANWFIYALNVAMIERTHSFPGGEHGVKAGVSLPRSRIIKRG</sequence>
<feature type="transmembrane region" description="Helical" evidence="5">
    <location>
        <begin position="174"/>
        <end position="190"/>
    </location>
</feature>
<evidence type="ECO:0000313" key="7">
    <source>
        <dbReference type="EMBL" id="KPL77450.1"/>
    </source>
</evidence>
<keyword evidence="2 5" id="KW-0812">Transmembrane</keyword>
<evidence type="ECO:0000259" key="6">
    <source>
        <dbReference type="Pfam" id="PF04932"/>
    </source>
</evidence>
<dbReference type="AlphaFoldDB" id="A0A0N8GN92"/>
<evidence type="ECO:0000256" key="4">
    <source>
        <dbReference type="ARBA" id="ARBA00023136"/>
    </source>
</evidence>
<reference evidence="7 8" key="1">
    <citation type="submission" date="2015-07" db="EMBL/GenBank/DDBJ databases">
        <title>Genome sequence of Levilinea saccharolytica DSM 16555.</title>
        <authorList>
            <person name="Hemp J."/>
            <person name="Ward L.M."/>
            <person name="Pace L.A."/>
            <person name="Fischer W.W."/>
        </authorList>
    </citation>
    <scope>NUCLEOTIDE SEQUENCE [LARGE SCALE GENOMIC DNA]</scope>
    <source>
        <strain evidence="7 8">KIBI-1</strain>
    </source>
</reference>
<feature type="transmembrane region" description="Helical" evidence="5">
    <location>
        <begin position="51"/>
        <end position="73"/>
    </location>
</feature>
<evidence type="ECO:0000256" key="2">
    <source>
        <dbReference type="ARBA" id="ARBA00022692"/>
    </source>
</evidence>
<dbReference type="PANTHER" id="PTHR37422:SF13">
    <property type="entry name" value="LIPOPOLYSACCHARIDE BIOSYNTHESIS PROTEIN PA4999-RELATED"/>
    <property type="match status" value="1"/>
</dbReference>
<dbReference type="Proteomes" id="UP000050501">
    <property type="component" value="Unassembled WGS sequence"/>
</dbReference>
<dbReference type="GO" id="GO:0016020">
    <property type="term" value="C:membrane"/>
    <property type="evidence" value="ECO:0007669"/>
    <property type="project" value="UniProtKB-SubCell"/>
</dbReference>
<feature type="domain" description="O-antigen ligase-related" evidence="6">
    <location>
        <begin position="181"/>
        <end position="338"/>
    </location>
</feature>
<feature type="transmembrane region" description="Helical" evidence="5">
    <location>
        <begin position="150"/>
        <end position="167"/>
    </location>
</feature>
<protein>
    <recommendedName>
        <fullName evidence="6">O-antigen ligase-related domain-containing protein</fullName>
    </recommendedName>
</protein>
<feature type="transmembrane region" description="Helical" evidence="5">
    <location>
        <begin position="20"/>
        <end position="39"/>
    </location>
</feature>
<feature type="transmembrane region" description="Helical" evidence="5">
    <location>
        <begin position="196"/>
        <end position="214"/>
    </location>
</feature>
<feature type="transmembrane region" description="Helical" evidence="5">
    <location>
        <begin position="362"/>
        <end position="381"/>
    </location>
</feature>
<feature type="transmembrane region" description="Helical" evidence="5">
    <location>
        <begin position="221"/>
        <end position="238"/>
    </location>
</feature>
<name>A0A0N8GN92_9CHLR</name>
<keyword evidence="3 5" id="KW-1133">Transmembrane helix</keyword>
<dbReference type="STRING" id="229921.ADN01_16300"/>
<evidence type="ECO:0000256" key="3">
    <source>
        <dbReference type="ARBA" id="ARBA00022989"/>
    </source>
</evidence>
<comment type="caution">
    <text evidence="7">The sequence shown here is derived from an EMBL/GenBank/DDBJ whole genome shotgun (WGS) entry which is preliminary data.</text>
</comment>
<dbReference type="InterPro" id="IPR007016">
    <property type="entry name" value="O-antigen_ligase-rel_domated"/>
</dbReference>
<dbReference type="Pfam" id="PF04932">
    <property type="entry name" value="Wzy_C"/>
    <property type="match status" value="1"/>
</dbReference>
<evidence type="ECO:0000256" key="1">
    <source>
        <dbReference type="ARBA" id="ARBA00004141"/>
    </source>
</evidence>